<protein>
    <submittedName>
        <fullName evidence="2">Uncharacterized protein</fullName>
    </submittedName>
</protein>
<organism evidence="2 3">
    <name type="scientific">Mycolicibacterium mucogenicum</name>
    <name type="common">Mycobacterium mucogenicum</name>
    <dbReference type="NCBI Taxonomy" id="56689"/>
    <lineage>
        <taxon>Bacteria</taxon>
        <taxon>Bacillati</taxon>
        <taxon>Actinomycetota</taxon>
        <taxon>Actinomycetes</taxon>
        <taxon>Mycobacteriales</taxon>
        <taxon>Mycobacteriaceae</taxon>
        <taxon>Mycolicibacterium</taxon>
    </lineage>
</organism>
<gene>
    <name evidence="2" type="ORF">A5642_07750</name>
</gene>
<feature type="region of interest" description="Disordered" evidence="1">
    <location>
        <begin position="66"/>
        <end position="97"/>
    </location>
</feature>
<evidence type="ECO:0000256" key="1">
    <source>
        <dbReference type="SAM" id="MobiDB-lite"/>
    </source>
</evidence>
<accession>A0A1A0LRX6</accession>
<feature type="region of interest" description="Disordered" evidence="1">
    <location>
        <begin position="1"/>
        <end position="25"/>
    </location>
</feature>
<dbReference type="Proteomes" id="UP000093962">
    <property type="component" value="Unassembled WGS sequence"/>
</dbReference>
<proteinExistence type="predicted"/>
<name>A0A1A0LRX6_MYCMU</name>
<evidence type="ECO:0000313" key="3">
    <source>
        <dbReference type="Proteomes" id="UP000093962"/>
    </source>
</evidence>
<dbReference type="EMBL" id="LZSF01000307">
    <property type="protein sequence ID" value="OBA75651.1"/>
    <property type="molecule type" value="Genomic_DNA"/>
</dbReference>
<dbReference type="AlphaFoldDB" id="A0A1A0LRX6"/>
<sequence length="97" mass="10133">MSERMPARTAHIHVGNATEGNGHMPGRRKAALLMVSLAAAAGISAPVANARPTCQDTFAKTICSTNGSTSIKARPGTVAPPANQPMMPWLGMPGRRR</sequence>
<comment type="caution">
    <text evidence="2">The sequence shown here is derived from an EMBL/GenBank/DDBJ whole genome shotgun (WGS) entry which is preliminary data.</text>
</comment>
<reference evidence="2 3" key="1">
    <citation type="submission" date="2016-06" db="EMBL/GenBank/DDBJ databases">
        <authorList>
            <person name="Kjaerup R.B."/>
            <person name="Dalgaard T.S."/>
            <person name="Juul-Madsen H.R."/>
        </authorList>
    </citation>
    <scope>NUCLEOTIDE SEQUENCE [LARGE SCALE GENOMIC DNA]</scope>
    <source>
        <strain evidence="2 3">1199456.5</strain>
    </source>
</reference>
<evidence type="ECO:0000313" key="2">
    <source>
        <dbReference type="EMBL" id="OBA75651.1"/>
    </source>
</evidence>